<sequence>MTVRFTRSLGAWLTVMLLGTSFCPLGISASPAVSAEEAAAGDKTATNLVDTAEATLNSDKEMNEARETDAPLMPVNSKPLMADELSFDGVRLGDTEGNLISAFGVPEKITRGSISTTYEWNGVKAQVIKPLPETYRNSVMSLQKTGNPGMSLLTVSSGKGTTGRGISIGMRRENVLRTYGRPLQVFWNDKDRDFYFVYEVGQQELWFQIKNNKVAGIILSEKEKDDNLPVKGALVEPAFSEAIQTKDVHIAGFSLGETFVPHAWDTWEKKWTGKGQTQWYYPGYAVRESDKSHIIEGLFVVGPDMLTGRGLTVGDSTSTAELLYGAPDKIEVNYSGGTVRSVYIYFLKFRKNMLLIYLEDGKVSSISAISYNKDNPGTAG</sequence>
<organism evidence="2 3">
    <name type="scientific">Allisonella histaminiformans</name>
    <dbReference type="NCBI Taxonomy" id="209880"/>
    <lineage>
        <taxon>Bacteria</taxon>
        <taxon>Bacillati</taxon>
        <taxon>Bacillota</taxon>
        <taxon>Negativicutes</taxon>
        <taxon>Veillonellales</taxon>
        <taxon>Veillonellaceae</taxon>
        <taxon>Allisonella</taxon>
    </lineage>
</organism>
<protein>
    <submittedName>
        <fullName evidence="2">Uncharacterized protein</fullName>
    </submittedName>
</protein>
<keyword evidence="1" id="KW-0732">Signal</keyword>
<dbReference type="Proteomes" id="UP000199689">
    <property type="component" value="Unassembled WGS sequence"/>
</dbReference>
<dbReference type="STRING" id="209880.SAMN02910343_00967"/>
<proteinExistence type="predicted"/>
<feature type="signal peptide" evidence="1">
    <location>
        <begin position="1"/>
        <end position="35"/>
    </location>
</feature>
<dbReference type="EMBL" id="FMXA01000011">
    <property type="protein sequence ID" value="SDA50602.1"/>
    <property type="molecule type" value="Genomic_DNA"/>
</dbReference>
<dbReference type="OrthoDB" id="1627708at2"/>
<dbReference type="RefSeq" id="WP_091364448.1">
    <property type="nucleotide sequence ID" value="NZ_FMXA01000011.1"/>
</dbReference>
<evidence type="ECO:0000256" key="1">
    <source>
        <dbReference type="SAM" id="SignalP"/>
    </source>
</evidence>
<evidence type="ECO:0000313" key="3">
    <source>
        <dbReference type="Proteomes" id="UP000199689"/>
    </source>
</evidence>
<dbReference type="GeneID" id="87755995"/>
<feature type="chain" id="PRO_5038705365" evidence="1">
    <location>
        <begin position="36"/>
        <end position="380"/>
    </location>
</feature>
<gene>
    <name evidence="2" type="ORF">SAMN02910343_00967</name>
</gene>
<accession>A0A1G5VXM8</accession>
<reference evidence="2 3" key="1">
    <citation type="submission" date="2016-10" db="EMBL/GenBank/DDBJ databases">
        <authorList>
            <person name="de Groot N.N."/>
        </authorList>
    </citation>
    <scope>NUCLEOTIDE SEQUENCE [LARGE SCALE GENOMIC DNA]</scope>
    <source>
        <strain evidence="2 3">DSM 15230</strain>
    </source>
</reference>
<dbReference type="AlphaFoldDB" id="A0A1G5VXM8"/>
<keyword evidence="3" id="KW-1185">Reference proteome</keyword>
<name>A0A1G5VXM8_9FIRM</name>
<evidence type="ECO:0000313" key="2">
    <source>
        <dbReference type="EMBL" id="SDA50602.1"/>
    </source>
</evidence>